<dbReference type="Proteomes" id="UP000222163">
    <property type="component" value="Unassembled WGS sequence"/>
</dbReference>
<reference evidence="1 2" key="1">
    <citation type="journal article" date="2016" name="Nat. Commun.">
        <title>Microbial interactions lead to rapid micro-scale successions on model marine particles.</title>
        <authorList>
            <person name="Datta M.S."/>
            <person name="Sliwerska E."/>
            <person name="Gore J."/>
            <person name="Polz M.F."/>
            <person name="Cordero O.X."/>
        </authorList>
    </citation>
    <scope>NUCLEOTIDE SEQUENCE [LARGE SCALE GENOMIC DNA]</scope>
    <source>
        <strain evidence="1 2">4G03</strain>
    </source>
</reference>
<sequence>MIMLKNISNIGLVLKASEQKSITGGITSVCPREGLPCNSQYPSPVHCITDVSYCCVDGYFEKCY</sequence>
<dbReference type="AlphaFoldDB" id="A0A2G1BS61"/>
<evidence type="ECO:0000313" key="1">
    <source>
        <dbReference type="EMBL" id="PHN96679.1"/>
    </source>
</evidence>
<organism evidence="1 2">
    <name type="scientific">Tenacibaculum discolor</name>
    <dbReference type="NCBI Taxonomy" id="361581"/>
    <lineage>
        <taxon>Bacteria</taxon>
        <taxon>Pseudomonadati</taxon>
        <taxon>Bacteroidota</taxon>
        <taxon>Flavobacteriia</taxon>
        <taxon>Flavobacteriales</taxon>
        <taxon>Flavobacteriaceae</taxon>
        <taxon>Tenacibaculum</taxon>
    </lineage>
</organism>
<accession>A0A2G1BS61</accession>
<proteinExistence type="predicted"/>
<comment type="caution">
    <text evidence="1">The sequence shown here is derived from an EMBL/GenBank/DDBJ whole genome shotgun (WGS) entry which is preliminary data.</text>
</comment>
<evidence type="ECO:0000313" key="2">
    <source>
        <dbReference type="Proteomes" id="UP000222163"/>
    </source>
</evidence>
<name>A0A2G1BS61_9FLAO</name>
<protein>
    <submittedName>
        <fullName evidence="1">Uncharacterized protein</fullName>
    </submittedName>
</protein>
<gene>
    <name evidence="1" type="ORF">CSC81_13195</name>
</gene>
<dbReference type="EMBL" id="PDUU01000013">
    <property type="protein sequence ID" value="PHN96679.1"/>
    <property type="molecule type" value="Genomic_DNA"/>
</dbReference>